<evidence type="ECO:0000313" key="1">
    <source>
        <dbReference type="EMBL" id="TWA79433.1"/>
    </source>
</evidence>
<organism evidence="1 2">
    <name type="scientific">Azospirillum brasilense</name>
    <dbReference type="NCBI Taxonomy" id="192"/>
    <lineage>
        <taxon>Bacteria</taxon>
        <taxon>Pseudomonadati</taxon>
        <taxon>Pseudomonadota</taxon>
        <taxon>Alphaproteobacteria</taxon>
        <taxon>Rhodospirillales</taxon>
        <taxon>Azospirillaceae</taxon>
        <taxon>Azospirillum</taxon>
    </lineage>
</organism>
<dbReference type="AlphaFoldDB" id="A0A560C3J8"/>
<proteinExistence type="predicted"/>
<dbReference type="RefSeq" id="WP_186466145.1">
    <property type="nucleotide sequence ID" value="NZ_VITH01000010.1"/>
</dbReference>
<dbReference type="EMBL" id="VITH01000010">
    <property type="protein sequence ID" value="TWA79433.1"/>
    <property type="molecule type" value="Genomic_DNA"/>
</dbReference>
<accession>A0A560C3J8</accession>
<evidence type="ECO:0000313" key="2">
    <source>
        <dbReference type="Proteomes" id="UP000318529"/>
    </source>
</evidence>
<protein>
    <submittedName>
        <fullName evidence="1">Uncharacterized protein</fullName>
    </submittedName>
</protein>
<reference evidence="1 2" key="1">
    <citation type="submission" date="2019-06" db="EMBL/GenBank/DDBJ databases">
        <title>Genomic Encyclopedia of Type Strains, Phase IV (KMG-V): Genome sequencing to study the core and pangenomes of soil and plant-associated prokaryotes.</title>
        <authorList>
            <person name="Whitman W."/>
        </authorList>
    </citation>
    <scope>NUCLEOTIDE SEQUENCE [LARGE SCALE GENOMIC DNA]</scope>
    <source>
        <strain evidence="1 2">BR 11650</strain>
    </source>
</reference>
<comment type="caution">
    <text evidence="1">The sequence shown here is derived from an EMBL/GenBank/DDBJ whole genome shotgun (WGS) entry which is preliminary data.</text>
</comment>
<gene>
    <name evidence="1" type="ORF">FBZ83_1101</name>
</gene>
<dbReference type="Proteomes" id="UP000318529">
    <property type="component" value="Unassembled WGS sequence"/>
</dbReference>
<sequence>MPADDPSTPQTSPLGGALITPKDLHAITEAQEMARRKEAQELEKKRQEEQTAIHDAFMHQHIRPDAKERFTRAVRTAAERGETEIEIVRFPRSRP</sequence>
<name>A0A560C3J8_AZOBR</name>